<dbReference type="EMBL" id="QMFB01000028">
    <property type="protein sequence ID" value="RAV13834.1"/>
    <property type="molecule type" value="Genomic_DNA"/>
</dbReference>
<evidence type="ECO:0000256" key="6">
    <source>
        <dbReference type="ARBA" id="ARBA00023088"/>
    </source>
</evidence>
<feature type="domain" description="Collagen binding" evidence="9">
    <location>
        <begin position="208"/>
        <end position="264"/>
    </location>
</feature>
<evidence type="ECO:0008006" key="14">
    <source>
        <dbReference type="Google" id="ProtNLM"/>
    </source>
</evidence>
<sequence>MREIIIRKYVRIIWICLLIVALQVSSISAVPATYAASGNDVTNQVASDFITGVDIKEKTGSTIGNTLIGKTNIEKTTDFWLLYNFMVPNVHSILEGDYILLDVPPAIALPQVSGSTELHFTTLMIDEDNTPVAEAYLIAGNKIRLVFTDSVETLSNVGGAFFIAGGFDQSKIKTDGSETEIAFGIPQETLKLTFKADPIPEPDPVTVQKDGTITSGTSIEWKITINKENVSVKNAVLVDVISSSQSLDQTSIKVNNVAAPAADVSFQNGTLNLSLGDITTKQEITFVTSLTEDALLAALEEGKTSISVINDAALKHGDGKTTNADQPKTVPIPLNILSKSGNYLSPTTANNTKNMKWTIVVNSDKLKFDNAVIKDTLPAGLTFIAGSQTVTGASGVTPVVSGSDITFNLGNITDEVMITYETEIAPSYFQKNGSYNFNNNAVLTWTGLTGTGVAKQGNVGVGSSLFVKSGAGYNRSNGVISWSISINNEKINLAAPTITDTIPADQKFIEGSAKIVDDQGNVYSGGGAFSYNAATKTLSYIFNSTISSKYTITFDTKPVSTELITANQSGQFSNTATFKSGSITVNSTGTQSYSSNVFKKEQAGYDLAARIIKWKFTVNENGATTPSSNSAAIDPSLYNAIPLANVSIHDAIPAGLKFLPNKTKVFDRNGNPVSGIITTQGSGPSGYDEVTFKFTSNITEKYTIEIETEIIDESKFTSQGNALINGNFNVKNEATLTHNESTKTNKSEATQEIKNRIVSKKGIPTAYGNKYIDWVVYLNSNAVNLNQLLAVDKFWLIDNLQAGLELDTTSVALLAYDRAIEVPNSIPADGNDGLGAGRNITLDGTHIKYDATTREFRLNFPGDSITTAYKLSFRTYVTESVSSGAQFSNGISLYGSKSGTPVSIENAYQSNDSRQVTFLEAGSVGYGNLGKFVVNKVDLENTSKKLSGATFALYDRFGNKVQEKTTVNGQLEFNRIKSDLSYYIKEAVAPVGYLLSGNVSVDGNSAALTTAVDVVQDAVEVKLNSVTNQKSVEVTFKNQEIKANVQFVKQNDSNGSLAGAKFGLFARGASASSTPLATATSTSTGIVSFTNVPYGQYDIREMEAPFGYRTLTGVVHAVEVTATDHGKTLQYAAVSNEKIKANLKFVKKNGTGTGIAGAEFSLYNSANQFVAKETSGAGGIVEFKNVQAGDYTIVETAAPFGYVPLSGVVKTAKIEEAQHGTTIDLGDVTNVRIQASIAFMKADENNQALPGATFGLYDGSDTLVQSQISQADGKVTFTNIGQGTYTLKEISAPYGYLPIAGVIYNVTVTANDHNKTIPLNPVVNTLIEANIKFVKVGETGQALPGAKFGLYSRGAAAGSTPIDTATSDNSGVVLFANVPYGNYDIREIEAPYGYRTLTGVVHEVGVTVTDHGKTLNPSAVSNELIRANIKFVKLDNSGGKLAGAEFTLYNSGNQAVATSESDVDGIVEFKNILAGSYTVRETKAPFGYLPLLGDVGTATITEAKHGTTITLADVTNEWIQSGIQFVKTNENSQPLAGAKFGLYNGQNALVQAQVSQSDGKVTFTHVDEGSYTIKEISAPYGYLLNNDVIYNVTITANDHNKTIALNSVANTLIEANMEFVKVSEKGRPLAGAEFELLDSNGGVVQTVTSGTDGKVTFVDVREGEYVIREKTAPVGYNPLAGDVATVEINAQKHNTTVTIPDVTNQIIRGDVEFVKVAKFTGQPLMKASFALYAADDTAFNTEIATAVSDHNGVVRFEDVEYGDYTIVEIVSPSGYYRSKEKLSVSVREEGKTYQLGNFENQLIPDDVIEGVIEILKVNELDAPLAGARFALYDAFGNFVAEAVSNNSGIARFAPVYAGEYTVKEAEAPKNYVKSDQVSKAAIDRNQNYVKLTFVNERSSDAPWPSVSVRKVDDTGAKLAGVTFALYKATDTTFTTPIAKSTTNADGVATFTNIRPGKYVVKEMEALEGYMLSNVTLPVTVTEDVQTFNAGTVENRVIRGAIVVTKVNELNEPLQGAEFGLYDENGKLVKAAVSNSEGIASFKDIPYGSYNLKELAAPESYQKSDDAIEIKITVDGKAQAYTIVNKKANGSSDDNDGNSDDTNGEAGTDTGTVTDTGTDQSENSGLVLGVGSNNQGNNGTDEKGDKVSGAHQSNELPKTGDSVSTMIWLFIGSGLLILAFLLVGRRTQKQ</sequence>
<protein>
    <recommendedName>
        <fullName evidence="14">Gram-positive cocci surface proteins LPxTG domain-containing protein</fullName>
    </recommendedName>
</protein>
<comment type="subcellular location">
    <subcellularLocation>
        <location evidence="1">Secreted</location>
        <location evidence="1">Cell wall</location>
        <topology evidence="1">Peptidoglycan-anchor</topology>
    </subcellularLocation>
</comment>
<evidence type="ECO:0000256" key="4">
    <source>
        <dbReference type="ARBA" id="ARBA00022525"/>
    </source>
</evidence>
<evidence type="ECO:0000313" key="13">
    <source>
        <dbReference type="Proteomes" id="UP000250369"/>
    </source>
</evidence>
<feature type="domain" description="SpaA-like prealbumin fold" evidence="10">
    <location>
        <begin position="1523"/>
        <end position="1603"/>
    </location>
</feature>
<dbReference type="OrthoDB" id="2056845at2"/>
<dbReference type="Gene3D" id="2.60.40.740">
    <property type="match status" value="5"/>
</dbReference>
<keyword evidence="8" id="KW-1133">Transmembrane helix</keyword>
<dbReference type="SUPFAM" id="SSF49401">
    <property type="entry name" value="Bacterial adhesins"/>
    <property type="match status" value="5"/>
</dbReference>
<dbReference type="InterPro" id="IPR041033">
    <property type="entry name" value="SpaA_PFL_dom_1"/>
</dbReference>
<keyword evidence="5" id="KW-0732">Signal</keyword>
<dbReference type="Pfam" id="PF17961">
    <property type="entry name" value="Big_8"/>
    <property type="match status" value="1"/>
</dbReference>
<feature type="domain" description="SpaA-like prealbumin fold" evidence="10">
    <location>
        <begin position="930"/>
        <end position="1002"/>
    </location>
</feature>
<evidence type="ECO:0000256" key="2">
    <source>
        <dbReference type="ARBA" id="ARBA00007257"/>
    </source>
</evidence>
<evidence type="ECO:0000256" key="7">
    <source>
        <dbReference type="SAM" id="MobiDB-lite"/>
    </source>
</evidence>
<evidence type="ECO:0000313" key="12">
    <source>
        <dbReference type="EMBL" id="RAV13834.1"/>
    </source>
</evidence>
<dbReference type="InterPro" id="IPR013783">
    <property type="entry name" value="Ig-like_fold"/>
</dbReference>
<feature type="region of interest" description="Disordered" evidence="7">
    <location>
        <begin position="2086"/>
        <end position="2158"/>
    </location>
</feature>
<keyword evidence="3" id="KW-0134">Cell wall</keyword>
<dbReference type="PANTHER" id="PTHR36108:SF13">
    <property type="entry name" value="COLOSSIN-B-RELATED"/>
    <property type="match status" value="1"/>
</dbReference>
<keyword evidence="8" id="KW-0472">Membrane</keyword>
<feature type="domain" description="SpaA-like prealbumin fold" evidence="10">
    <location>
        <begin position="1044"/>
        <end position="1124"/>
    </location>
</feature>
<dbReference type="Proteomes" id="UP000250369">
    <property type="component" value="Unassembled WGS sequence"/>
</dbReference>
<evidence type="ECO:0000256" key="3">
    <source>
        <dbReference type="ARBA" id="ARBA00022512"/>
    </source>
</evidence>
<dbReference type="Pfam" id="PF17802">
    <property type="entry name" value="SpaA"/>
    <property type="match status" value="12"/>
</dbReference>
<feature type="domain" description="SpaA-like prealbumin fold" evidence="10">
    <location>
        <begin position="1616"/>
        <end position="1700"/>
    </location>
</feature>
<keyword evidence="8" id="KW-0812">Transmembrane</keyword>
<dbReference type="Gene3D" id="2.60.40.10">
    <property type="entry name" value="Immunoglobulins"/>
    <property type="match status" value="12"/>
</dbReference>
<feature type="domain" description="SDR-like Ig" evidence="11">
    <location>
        <begin position="82"/>
        <end position="175"/>
    </location>
</feature>
<evidence type="ECO:0000259" key="11">
    <source>
        <dbReference type="Pfam" id="PF17961"/>
    </source>
</evidence>
<feature type="domain" description="Collagen binding" evidence="9">
    <location>
        <begin position="466"/>
        <end position="586"/>
    </location>
</feature>
<dbReference type="InterPro" id="IPR008966">
    <property type="entry name" value="Adhesion_dom_sf"/>
</dbReference>
<feature type="domain" description="SpaA-like prealbumin fold" evidence="10">
    <location>
        <begin position="1709"/>
        <end position="1793"/>
    </location>
</feature>
<feature type="domain" description="SpaA-like prealbumin fold" evidence="10">
    <location>
        <begin position="2000"/>
        <end position="2086"/>
    </location>
</feature>
<name>A0A329M1Q8_9BACL</name>
<dbReference type="GO" id="GO:0007155">
    <property type="term" value="P:cell adhesion"/>
    <property type="evidence" value="ECO:0007669"/>
    <property type="project" value="InterPro"/>
</dbReference>
<accession>A0A329M1Q8</accession>
<feature type="domain" description="SpaA-like prealbumin fold" evidence="10">
    <location>
        <begin position="1142"/>
        <end position="1225"/>
    </location>
</feature>
<feature type="domain" description="SpaA-like prealbumin fold" evidence="10">
    <location>
        <begin position="1811"/>
        <end position="1896"/>
    </location>
</feature>
<comment type="similarity">
    <text evidence="2">Belongs to the serine-aspartate repeat-containing protein (SDr) family.</text>
</comment>
<dbReference type="Gene3D" id="2.60.40.1280">
    <property type="match status" value="1"/>
</dbReference>
<keyword evidence="6" id="KW-0572">Peptidoglycan-anchor</keyword>
<reference evidence="12 13" key="1">
    <citation type="journal article" date="2009" name="Int. J. Syst. Evol. Microbiol.">
        <title>Paenibacillus contaminans sp. nov., isolated from a contaminated laboratory plate.</title>
        <authorList>
            <person name="Chou J.H."/>
            <person name="Lee J.H."/>
            <person name="Lin M.C."/>
            <person name="Chang P.S."/>
            <person name="Arun A.B."/>
            <person name="Young C.C."/>
            <person name="Chen W.M."/>
        </authorList>
    </citation>
    <scope>NUCLEOTIDE SEQUENCE [LARGE SCALE GENOMIC DNA]</scope>
    <source>
        <strain evidence="12 13">CKOBP-6</strain>
    </source>
</reference>
<evidence type="ECO:0000259" key="10">
    <source>
        <dbReference type="Pfam" id="PF17802"/>
    </source>
</evidence>
<evidence type="ECO:0000259" key="9">
    <source>
        <dbReference type="Pfam" id="PF05737"/>
    </source>
</evidence>
<feature type="compositionally biased region" description="Acidic residues" evidence="7">
    <location>
        <begin position="2092"/>
        <end position="2102"/>
    </location>
</feature>
<feature type="compositionally biased region" description="Polar residues" evidence="7">
    <location>
        <begin position="2149"/>
        <end position="2158"/>
    </location>
</feature>
<evidence type="ECO:0000256" key="1">
    <source>
        <dbReference type="ARBA" id="ARBA00004168"/>
    </source>
</evidence>
<feature type="domain" description="SpaA-like prealbumin fold" evidence="10">
    <location>
        <begin position="1330"/>
        <end position="1407"/>
    </location>
</feature>
<feature type="domain" description="SpaA-like prealbumin fold" evidence="10">
    <location>
        <begin position="1236"/>
        <end position="1315"/>
    </location>
</feature>
<dbReference type="RefSeq" id="WP_113035226.1">
    <property type="nucleotide sequence ID" value="NZ_QMFB01000028.1"/>
</dbReference>
<feature type="transmembrane region" description="Helical" evidence="8">
    <location>
        <begin position="2165"/>
        <end position="2183"/>
    </location>
</feature>
<evidence type="ECO:0000256" key="8">
    <source>
        <dbReference type="SAM" id="Phobius"/>
    </source>
</evidence>
<dbReference type="SUPFAM" id="SSF49478">
    <property type="entry name" value="Cna protein B-type domain"/>
    <property type="match status" value="10"/>
</dbReference>
<proteinExistence type="inferred from homology"/>
<feature type="domain" description="SpaA-like prealbumin fold" evidence="10">
    <location>
        <begin position="1428"/>
        <end position="1511"/>
    </location>
</feature>
<dbReference type="NCBIfam" id="TIGR01167">
    <property type="entry name" value="LPXTG_anchor"/>
    <property type="match status" value="1"/>
</dbReference>
<keyword evidence="4" id="KW-0964">Secreted</keyword>
<dbReference type="GO" id="GO:0005518">
    <property type="term" value="F:collagen binding"/>
    <property type="evidence" value="ECO:0007669"/>
    <property type="project" value="InterPro"/>
</dbReference>
<dbReference type="Pfam" id="PF05737">
    <property type="entry name" value="Collagen_bind"/>
    <property type="match status" value="2"/>
</dbReference>
<dbReference type="InterPro" id="IPR041171">
    <property type="entry name" value="SDR_Ig"/>
</dbReference>
<dbReference type="InterPro" id="IPR008456">
    <property type="entry name" value="Collagen-bd_dom"/>
</dbReference>
<dbReference type="InterPro" id="IPR011252">
    <property type="entry name" value="Fibrogen-bd_dom1"/>
</dbReference>
<dbReference type="InterPro" id="IPR047589">
    <property type="entry name" value="DUF11_rpt"/>
</dbReference>
<gene>
    <name evidence="12" type="ORF">DQG23_32645</name>
</gene>
<dbReference type="PANTHER" id="PTHR36108">
    <property type="entry name" value="COLOSSIN-B-RELATED"/>
    <property type="match status" value="1"/>
</dbReference>
<keyword evidence="13" id="KW-1185">Reference proteome</keyword>
<organism evidence="12 13">
    <name type="scientific">Paenibacillus contaminans</name>
    <dbReference type="NCBI Taxonomy" id="450362"/>
    <lineage>
        <taxon>Bacteria</taxon>
        <taxon>Bacillati</taxon>
        <taxon>Bacillota</taxon>
        <taxon>Bacilli</taxon>
        <taxon>Bacillales</taxon>
        <taxon>Paenibacillaceae</taxon>
        <taxon>Paenibacillus</taxon>
    </lineage>
</organism>
<feature type="compositionally biased region" description="Low complexity" evidence="7">
    <location>
        <begin position="2106"/>
        <end position="2118"/>
    </location>
</feature>
<dbReference type="NCBIfam" id="TIGR01451">
    <property type="entry name" value="B_ant_repeat"/>
    <property type="match status" value="1"/>
</dbReference>
<comment type="caution">
    <text evidence="12">The sequence shown here is derived from an EMBL/GenBank/DDBJ whole genome shotgun (WGS) entry which is preliminary data.</text>
</comment>
<evidence type="ECO:0000256" key="5">
    <source>
        <dbReference type="ARBA" id="ARBA00022729"/>
    </source>
</evidence>
<feature type="domain" description="SpaA-like prealbumin fold" evidence="10">
    <location>
        <begin position="1905"/>
        <end position="1986"/>
    </location>
</feature>